<evidence type="ECO:0000313" key="3">
    <source>
        <dbReference type="EMBL" id="QDL54641.1"/>
    </source>
</evidence>
<feature type="signal peptide" evidence="1">
    <location>
        <begin position="1"/>
        <end position="38"/>
    </location>
</feature>
<feature type="chain" id="PRO_5021977409" evidence="1">
    <location>
        <begin position="39"/>
        <end position="263"/>
    </location>
</feature>
<feature type="domain" description="SsuA/THI5-like" evidence="2">
    <location>
        <begin position="116"/>
        <end position="236"/>
    </location>
</feature>
<dbReference type="InterPro" id="IPR015168">
    <property type="entry name" value="SsuA/THI5"/>
</dbReference>
<keyword evidence="4" id="KW-1185">Reference proteome</keyword>
<dbReference type="Gene3D" id="3.40.190.10">
    <property type="entry name" value="Periplasmic binding protein-like II"/>
    <property type="match status" value="2"/>
</dbReference>
<reference evidence="4" key="2">
    <citation type="journal article" date="2020" name="Int. J. Syst. Evol. Microbiol.">
        <title>Genomic insights into a novel species Rhodoferax aquaticus sp. nov., isolated from freshwater.</title>
        <authorList>
            <person name="Li T."/>
            <person name="Zhuo Y."/>
            <person name="Jin C.Z."/>
            <person name="Wu X."/>
            <person name="Ko S.R."/>
            <person name="Jin F.J."/>
            <person name="Ahn C.Y."/>
            <person name="Oh H.M."/>
            <person name="Lee H.G."/>
            <person name="Jin L."/>
        </authorList>
    </citation>
    <scope>NUCLEOTIDE SEQUENCE [LARGE SCALE GENOMIC DNA]</scope>
    <source>
        <strain evidence="4">Gr-4</strain>
    </source>
</reference>
<evidence type="ECO:0000259" key="2">
    <source>
        <dbReference type="Pfam" id="PF09084"/>
    </source>
</evidence>
<evidence type="ECO:0000256" key="1">
    <source>
        <dbReference type="SAM" id="SignalP"/>
    </source>
</evidence>
<dbReference type="Pfam" id="PF09084">
    <property type="entry name" value="NMT1"/>
    <property type="match status" value="1"/>
</dbReference>
<reference evidence="4" key="1">
    <citation type="submission" date="2019-02" db="EMBL/GenBank/DDBJ databases">
        <title>Complete genome sequence of Rhodoferax sp. Gr-4.</title>
        <authorList>
            <person name="Jin L."/>
        </authorList>
    </citation>
    <scope>NUCLEOTIDE SEQUENCE [LARGE SCALE GENOMIC DNA]</scope>
    <source>
        <strain evidence="4">Gr-4</strain>
    </source>
</reference>
<sequence>MPSASSAPGVFHLFYWRLRMFKRLLLVTAMLAATTGFAAEKWKVTSLDWQPFSGKALPEGGAGIAVLRAALKAEGIELEVQFYPWTRAIETAKDATYAGFYPAWPEDVPAGFSASAVVFKSPVGLVEPKSKPLTWTKLEDLKGKKIGTVQDYGNTPEFMKLIKDGVIKTEIVSDDLTNVKKVAGERIDAAFIDLANLDYFLKNDAKDLASKVQANKKVIDTKDLVLAVNGSFSNKKAAAILNSGLAKINADQIIKDYMAKYIK</sequence>
<organism evidence="3 4">
    <name type="scientific">Rhodoferax aquaticus</name>
    <dbReference type="NCBI Taxonomy" id="2527691"/>
    <lineage>
        <taxon>Bacteria</taxon>
        <taxon>Pseudomonadati</taxon>
        <taxon>Pseudomonadota</taxon>
        <taxon>Betaproteobacteria</taxon>
        <taxon>Burkholderiales</taxon>
        <taxon>Comamonadaceae</taxon>
        <taxon>Rhodoferax</taxon>
    </lineage>
</organism>
<evidence type="ECO:0000313" key="4">
    <source>
        <dbReference type="Proteomes" id="UP000317365"/>
    </source>
</evidence>
<name>A0A515EPP4_9BURK</name>
<dbReference type="SUPFAM" id="SSF53850">
    <property type="entry name" value="Periplasmic binding protein-like II"/>
    <property type="match status" value="1"/>
</dbReference>
<dbReference type="PANTHER" id="PTHR35936:SF25">
    <property type="entry name" value="ABC TRANSPORTER SUBSTRATE-BINDING PROTEIN"/>
    <property type="match status" value="1"/>
</dbReference>
<accession>A0A515EPP4</accession>
<proteinExistence type="predicted"/>
<dbReference type="PANTHER" id="PTHR35936">
    <property type="entry name" value="MEMBRANE-BOUND LYTIC MUREIN TRANSGLYCOSYLASE F"/>
    <property type="match status" value="1"/>
</dbReference>
<protein>
    <submittedName>
        <fullName evidence="3">Transporter substrate-binding domain-containing protein</fullName>
    </submittedName>
</protein>
<dbReference type="KEGG" id="rhg:EXZ61_10950"/>
<keyword evidence="1" id="KW-0732">Signal</keyword>
<gene>
    <name evidence="3" type="ORF">EXZ61_10950</name>
</gene>
<dbReference type="AlphaFoldDB" id="A0A515EPP4"/>
<dbReference type="EMBL" id="CP036282">
    <property type="protein sequence ID" value="QDL54641.1"/>
    <property type="molecule type" value="Genomic_DNA"/>
</dbReference>
<dbReference type="Proteomes" id="UP000317365">
    <property type="component" value="Chromosome"/>
</dbReference>